<sequence length="69" mass="7753">MNASRTAQRPFGLRSSLLFSSVVLVADQSRRPGKKMPGRLGGVQLTVKNVWVYKIDPARNLMWVKDQVP</sequence>
<dbReference type="InterPro" id="IPR019927">
    <property type="entry name" value="Ribosomal_uL3_bac/org-type"/>
</dbReference>
<dbReference type="InterPro" id="IPR009000">
    <property type="entry name" value="Transl_B-barrel_sf"/>
</dbReference>
<dbReference type="Gene3D" id="2.40.30.10">
    <property type="entry name" value="Translation factors"/>
    <property type="match status" value="1"/>
</dbReference>
<comment type="caution">
    <text evidence="1">The sequence shown here is derived from an EMBL/GenBank/DDBJ whole genome shotgun (WGS) entry which is preliminary data.</text>
</comment>
<organism evidence="1 2">
    <name type="scientific">Anisodus acutangulus</name>
    <dbReference type="NCBI Taxonomy" id="402998"/>
    <lineage>
        <taxon>Eukaryota</taxon>
        <taxon>Viridiplantae</taxon>
        <taxon>Streptophyta</taxon>
        <taxon>Embryophyta</taxon>
        <taxon>Tracheophyta</taxon>
        <taxon>Spermatophyta</taxon>
        <taxon>Magnoliopsida</taxon>
        <taxon>eudicotyledons</taxon>
        <taxon>Gunneridae</taxon>
        <taxon>Pentapetalae</taxon>
        <taxon>asterids</taxon>
        <taxon>lamiids</taxon>
        <taxon>Solanales</taxon>
        <taxon>Solanaceae</taxon>
        <taxon>Solanoideae</taxon>
        <taxon>Hyoscyameae</taxon>
        <taxon>Anisodus</taxon>
    </lineage>
</organism>
<dbReference type="GO" id="GO:0003735">
    <property type="term" value="F:structural constituent of ribosome"/>
    <property type="evidence" value="ECO:0007669"/>
    <property type="project" value="InterPro"/>
</dbReference>
<dbReference type="GO" id="GO:0006412">
    <property type="term" value="P:translation"/>
    <property type="evidence" value="ECO:0007669"/>
    <property type="project" value="InterPro"/>
</dbReference>
<evidence type="ECO:0000313" key="1">
    <source>
        <dbReference type="EMBL" id="KAJ8536182.1"/>
    </source>
</evidence>
<dbReference type="EMBL" id="JAJAGQ010000018">
    <property type="protein sequence ID" value="KAJ8536182.1"/>
    <property type="molecule type" value="Genomic_DNA"/>
</dbReference>
<dbReference type="Proteomes" id="UP001152561">
    <property type="component" value="Unassembled WGS sequence"/>
</dbReference>
<reference evidence="2" key="1">
    <citation type="journal article" date="2023" name="Proc. Natl. Acad. Sci. U.S.A.">
        <title>Genomic and structural basis for evolution of tropane alkaloid biosynthesis.</title>
        <authorList>
            <person name="Wanga Y.-J."/>
            <person name="Taina T."/>
            <person name="Yua J.-Y."/>
            <person name="Lia J."/>
            <person name="Xua B."/>
            <person name="Chenc J."/>
            <person name="D'Auriad J.C."/>
            <person name="Huanga J.-P."/>
            <person name="Huanga S.-X."/>
        </authorList>
    </citation>
    <scope>NUCLEOTIDE SEQUENCE [LARGE SCALE GENOMIC DNA]</scope>
    <source>
        <strain evidence="2">cv. KIB-2019</strain>
    </source>
</reference>
<keyword evidence="2" id="KW-1185">Reference proteome</keyword>
<dbReference type="OrthoDB" id="1693435at2759"/>
<protein>
    <submittedName>
        <fullName evidence="1">Uncharacterized protein</fullName>
    </submittedName>
</protein>
<dbReference type="PANTHER" id="PTHR11229">
    <property type="entry name" value="50S RIBOSOMAL PROTEIN L3"/>
    <property type="match status" value="1"/>
</dbReference>
<dbReference type="SUPFAM" id="SSF50447">
    <property type="entry name" value="Translation proteins"/>
    <property type="match status" value="1"/>
</dbReference>
<name>A0A9Q1LFM8_9SOLA</name>
<evidence type="ECO:0000313" key="2">
    <source>
        <dbReference type="Proteomes" id="UP001152561"/>
    </source>
</evidence>
<dbReference type="PANTHER" id="PTHR11229:SF8">
    <property type="entry name" value="LARGE RIBOSOMAL SUBUNIT PROTEIN UL3M"/>
    <property type="match status" value="1"/>
</dbReference>
<accession>A0A9Q1LFM8</accession>
<dbReference type="GO" id="GO:0005762">
    <property type="term" value="C:mitochondrial large ribosomal subunit"/>
    <property type="evidence" value="ECO:0007669"/>
    <property type="project" value="TreeGrafter"/>
</dbReference>
<proteinExistence type="predicted"/>
<gene>
    <name evidence="1" type="ORF">K7X08_034583</name>
</gene>
<dbReference type="AlphaFoldDB" id="A0A9Q1LFM8"/>